<evidence type="ECO:0000313" key="3">
    <source>
        <dbReference type="EMBL" id="KAH6833250.1"/>
    </source>
</evidence>
<keyword evidence="2" id="KW-0812">Transmembrane</keyword>
<keyword evidence="2" id="KW-1133">Transmembrane helix</keyword>
<dbReference type="AlphaFoldDB" id="A0AAD4JHL7"/>
<evidence type="ECO:0008006" key="5">
    <source>
        <dbReference type="Google" id="ProtNLM"/>
    </source>
</evidence>
<name>A0AAD4JHL7_PERFH</name>
<comment type="caution">
    <text evidence="3">The sequence shown here is derived from an EMBL/GenBank/DDBJ whole genome shotgun (WGS) entry which is preliminary data.</text>
</comment>
<dbReference type="EMBL" id="SDAM02000059">
    <property type="protein sequence ID" value="KAH6833250.1"/>
    <property type="molecule type" value="Genomic_DNA"/>
</dbReference>
<evidence type="ECO:0000313" key="4">
    <source>
        <dbReference type="Proteomes" id="UP001190926"/>
    </source>
</evidence>
<dbReference type="PANTHER" id="PTHR36066">
    <property type="entry name" value="TRANSCRIPTION FACTOR BHLH145"/>
    <property type="match status" value="1"/>
</dbReference>
<keyword evidence="2" id="KW-0472">Membrane</keyword>
<protein>
    <recommendedName>
        <fullName evidence="5">BHLH domain-containing protein</fullName>
    </recommendedName>
</protein>
<feature type="region of interest" description="Disordered" evidence="1">
    <location>
        <begin position="290"/>
        <end position="315"/>
    </location>
</feature>
<dbReference type="PANTHER" id="PTHR36066:SF8">
    <property type="entry name" value="TRANSCRIPTION FACTOR SAC51"/>
    <property type="match status" value="1"/>
</dbReference>
<sequence>MVCQAASQTRFRALKHENGIPGRSAIVVRVIACFQPLQNCQAEYFRQLLKPVTISKVIYLLDCLRVLFWYVIFILIVLVQGCLLLFAKFLQSKSESCIPGCSFGWMVTAEESQTCQQFSARNSTDLNLMTLLQQEQNCSLPYFNPSAQYANLAFPGQPNCHLLGLNTGQPNAVSGNPCLKNFQRSPQYGLGFPNKPIDASCAPGKRFLIFDRSGNHTRLFVSPSFSRQNDIIASKVPATASGLCEKVASEVDQRFLVKSVVEEKWDENNLNDGEGEMLEDTEEINALLYSDSDDEYYDDDDDTNDDTDGENDEVTSTRHTLFGIEDCGNKDKSLEEVMEEVASTDGSPKRRKLLDGNYKKSSLVSVERSVKRASPCNYKDDVESHCGGARTSYNNIDSSKNEKTVKIHEALKILGSIIPGLNSKDPLSIIEKAIVYLESMKMEAKALASATFP</sequence>
<feature type="transmembrane region" description="Helical" evidence="2">
    <location>
        <begin position="67"/>
        <end position="86"/>
    </location>
</feature>
<proteinExistence type="predicted"/>
<accession>A0AAD4JHL7</accession>
<gene>
    <name evidence="3" type="ORF">C2S53_016673</name>
</gene>
<evidence type="ECO:0000256" key="1">
    <source>
        <dbReference type="SAM" id="MobiDB-lite"/>
    </source>
</evidence>
<feature type="compositionally biased region" description="Acidic residues" evidence="1">
    <location>
        <begin position="291"/>
        <end position="313"/>
    </location>
</feature>
<evidence type="ECO:0000256" key="2">
    <source>
        <dbReference type="SAM" id="Phobius"/>
    </source>
</evidence>
<reference evidence="3 4" key="1">
    <citation type="journal article" date="2021" name="Nat. Commun.">
        <title>Incipient diploidization of the medicinal plant Perilla within 10,000 years.</title>
        <authorList>
            <person name="Zhang Y."/>
            <person name="Shen Q."/>
            <person name="Leng L."/>
            <person name="Zhang D."/>
            <person name="Chen S."/>
            <person name="Shi Y."/>
            <person name="Ning Z."/>
            <person name="Chen S."/>
        </authorList>
    </citation>
    <scope>NUCLEOTIDE SEQUENCE [LARGE SCALE GENOMIC DNA]</scope>
    <source>
        <strain evidence="4">cv. PC099</strain>
    </source>
</reference>
<keyword evidence="4" id="KW-1185">Reference proteome</keyword>
<dbReference type="InterPro" id="IPR037546">
    <property type="entry name" value="SAC51-like"/>
</dbReference>
<organism evidence="3 4">
    <name type="scientific">Perilla frutescens var. hirtella</name>
    <name type="common">Perilla citriodora</name>
    <name type="synonym">Perilla setoyensis</name>
    <dbReference type="NCBI Taxonomy" id="608512"/>
    <lineage>
        <taxon>Eukaryota</taxon>
        <taxon>Viridiplantae</taxon>
        <taxon>Streptophyta</taxon>
        <taxon>Embryophyta</taxon>
        <taxon>Tracheophyta</taxon>
        <taxon>Spermatophyta</taxon>
        <taxon>Magnoliopsida</taxon>
        <taxon>eudicotyledons</taxon>
        <taxon>Gunneridae</taxon>
        <taxon>Pentapetalae</taxon>
        <taxon>asterids</taxon>
        <taxon>lamiids</taxon>
        <taxon>Lamiales</taxon>
        <taxon>Lamiaceae</taxon>
        <taxon>Nepetoideae</taxon>
        <taxon>Elsholtzieae</taxon>
        <taxon>Perilla</taxon>
    </lineage>
</organism>
<dbReference type="Proteomes" id="UP001190926">
    <property type="component" value="Unassembled WGS sequence"/>
</dbReference>